<keyword evidence="3" id="KW-1185">Reference proteome</keyword>
<dbReference type="Pfam" id="PF14192">
    <property type="entry name" value="DUF4314"/>
    <property type="match status" value="1"/>
</dbReference>
<reference evidence="2 3" key="1">
    <citation type="submission" date="2019-03" db="EMBL/GenBank/DDBJ databases">
        <authorList>
            <person name="Molinero N."/>
            <person name="Sanchez B."/>
            <person name="Walker A."/>
            <person name="Duncan S."/>
            <person name="Delgado S."/>
            <person name="Margolles A."/>
        </authorList>
    </citation>
    <scope>NUCLEOTIDE SEQUENCE [LARGE SCALE GENOMIC DNA]</scope>
    <source>
        <strain evidence="2 3">IPLA60002</strain>
    </source>
</reference>
<dbReference type="InterPro" id="IPR025463">
    <property type="entry name" value="DUF4314"/>
</dbReference>
<name>A0ABT0NH49_9FIRM</name>
<gene>
    <name evidence="2" type="ORF">E2N93_04360</name>
</gene>
<evidence type="ECO:0000313" key="3">
    <source>
        <dbReference type="Proteomes" id="UP001056693"/>
    </source>
</evidence>
<dbReference type="EMBL" id="SNUZ01000007">
    <property type="protein sequence ID" value="MCL3787257.1"/>
    <property type="molecule type" value="Genomic_DNA"/>
</dbReference>
<accession>A0ABT0NH49</accession>
<dbReference type="Proteomes" id="UP001056693">
    <property type="component" value="Unassembled WGS sequence"/>
</dbReference>
<evidence type="ECO:0000313" key="2">
    <source>
        <dbReference type="EMBL" id="MCL3787257.1"/>
    </source>
</evidence>
<protein>
    <submittedName>
        <fullName evidence="2">DUF4314 domain-containing protein</fullName>
    </submittedName>
</protein>
<organism evidence="2 3">
    <name type="scientific">Ruminococcus bromii</name>
    <dbReference type="NCBI Taxonomy" id="40518"/>
    <lineage>
        <taxon>Bacteria</taxon>
        <taxon>Bacillati</taxon>
        <taxon>Bacillota</taxon>
        <taxon>Clostridia</taxon>
        <taxon>Eubacteriales</taxon>
        <taxon>Oscillospiraceae</taxon>
        <taxon>Ruminococcus</taxon>
    </lineage>
</organism>
<dbReference type="RefSeq" id="WP_249376242.1">
    <property type="nucleotide sequence ID" value="NZ_SNUZ01000007.1"/>
</dbReference>
<feature type="domain" description="DUF4314" evidence="1">
    <location>
        <begin position="8"/>
        <end position="73"/>
    </location>
</feature>
<proteinExistence type="predicted"/>
<sequence length="76" mass="8578">MFSIADMEKVAQIKEKYPTGTRVKLIKMFDDYAPPEGTYGTVNFVDDIGTVHINWDTGSSLGLVVDVDEFYKIVEQ</sequence>
<comment type="caution">
    <text evidence="2">The sequence shown here is derived from an EMBL/GenBank/DDBJ whole genome shotgun (WGS) entry which is preliminary data.</text>
</comment>
<evidence type="ECO:0000259" key="1">
    <source>
        <dbReference type="Pfam" id="PF14192"/>
    </source>
</evidence>